<dbReference type="PANTHER" id="PTHR13681:SF24">
    <property type="entry name" value="TUDOR DOMAIN-CONTAINING PROTEIN 3"/>
    <property type="match status" value="1"/>
</dbReference>
<keyword evidence="3" id="KW-1133">Transmembrane helix</keyword>
<dbReference type="AlphaFoldDB" id="A0A183F2E7"/>
<dbReference type="GO" id="GO:0005634">
    <property type="term" value="C:nucleus"/>
    <property type="evidence" value="ECO:0007669"/>
    <property type="project" value="UniProtKB-SubCell"/>
</dbReference>
<comment type="subcellular location">
    <subcellularLocation>
        <location evidence="1">Nucleus</location>
    </subcellularLocation>
</comment>
<protein>
    <submittedName>
        <fullName evidence="7">RMI1_N domain-containing protein</fullName>
    </submittedName>
</protein>
<evidence type="ECO:0000256" key="3">
    <source>
        <dbReference type="SAM" id="Phobius"/>
    </source>
</evidence>
<keyword evidence="6" id="KW-1185">Reference proteome</keyword>
<dbReference type="OrthoDB" id="434939at2759"/>
<dbReference type="InterPro" id="IPR042470">
    <property type="entry name" value="RMI1_N_C_sf"/>
</dbReference>
<dbReference type="WBParaSite" id="HPBE_0000029401-mRNA-1">
    <property type="protein sequence ID" value="HPBE_0000029401-mRNA-1"/>
    <property type="gene ID" value="HPBE_0000029401"/>
</dbReference>
<dbReference type="Proteomes" id="UP000050761">
    <property type="component" value="Unassembled WGS sequence"/>
</dbReference>
<organism evidence="6 7">
    <name type="scientific">Heligmosomoides polygyrus</name>
    <name type="common">Parasitic roundworm</name>
    <dbReference type="NCBI Taxonomy" id="6339"/>
    <lineage>
        <taxon>Eukaryota</taxon>
        <taxon>Metazoa</taxon>
        <taxon>Ecdysozoa</taxon>
        <taxon>Nematoda</taxon>
        <taxon>Chromadorea</taxon>
        <taxon>Rhabditida</taxon>
        <taxon>Rhabditina</taxon>
        <taxon>Rhabditomorpha</taxon>
        <taxon>Strongyloidea</taxon>
        <taxon>Heligmosomidae</taxon>
        <taxon>Heligmosomoides</taxon>
    </lineage>
</organism>
<dbReference type="EMBL" id="UZAH01000188">
    <property type="protein sequence ID" value="VDO18677.1"/>
    <property type="molecule type" value="Genomic_DNA"/>
</dbReference>
<dbReference type="InterPro" id="IPR013894">
    <property type="entry name" value="RMI1_OB"/>
</dbReference>
<name>A0A183F2E7_HELPZ</name>
<reference evidence="7" key="2">
    <citation type="submission" date="2019-09" db="UniProtKB">
        <authorList>
            <consortium name="WormBaseParasite"/>
        </authorList>
    </citation>
    <scope>IDENTIFICATION</scope>
</reference>
<accession>A0A183F2E7</accession>
<accession>A0A3P7U839</accession>
<dbReference type="PANTHER" id="PTHR13681">
    <property type="entry name" value="SURVIVAL OF MOTOR NEURON-RELATED-SPLICING FACTOR 30-RELATED"/>
    <property type="match status" value="1"/>
</dbReference>
<reference evidence="5 6" key="1">
    <citation type="submission" date="2018-11" db="EMBL/GenBank/DDBJ databases">
        <authorList>
            <consortium name="Pathogen Informatics"/>
        </authorList>
    </citation>
    <scope>NUCLEOTIDE SEQUENCE [LARGE SCALE GENOMIC DNA]</scope>
</reference>
<dbReference type="Pfam" id="PF08585">
    <property type="entry name" value="RMI1_N_C"/>
    <property type="match status" value="1"/>
</dbReference>
<feature type="transmembrane region" description="Helical" evidence="3">
    <location>
        <begin position="105"/>
        <end position="123"/>
    </location>
</feature>
<keyword evidence="3" id="KW-0812">Transmembrane</keyword>
<evidence type="ECO:0000256" key="1">
    <source>
        <dbReference type="ARBA" id="ARBA00004123"/>
    </source>
</evidence>
<sequence>IGLLIFNYFTTRNSFRNVSQPKVREDAQSNDDVARLSLTDGHTSVSALLLDNFKGLSSDTPPGTKLLITGAVPIECGFVLLSPKNVTVVGGRVDSLIEKWTIERVCYSIGFLVLLALCLFALHL</sequence>
<dbReference type="Gene3D" id="2.40.50.770">
    <property type="entry name" value="RecQ-mediated genome instability protein Rmi1, C-terminal domain"/>
    <property type="match status" value="1"/>
</dbReference>
<evidence type="ECO:0000259" key="4">
    <source>
        <dbReference type="Pfam" id="PF08585"/>
    </source>
</evidence>
<gene>
    <name evidence="5" type="ORF">HPBE_LOCUS295</name>
</gene>
<keyword evidence="3" id="KW-0472">Membrane</keyword>
<proteinExistence type="predicted"/>
<evidence type="ECO:0000256" key="2">
    <source>
        <dbReference type="ARBA" id="ARBA00023242"/>
    </source>
</evidence>
<keyword evidence="2" id="KW-0539">Nucleus</keyword>
<feature type="domain" description="RecQ mediated genome instability protein 1 OB-fold" evidence="4">
    <location>
        <begin position="26"/>
        <end position="104"/>
    </location>
</feature>
<evidence type="ECO:0000313" key="5">
    <source>
        <dbReference type="EMBL" id="VDO18677.1"/>
    </source>
</evidence>
<evidence type="ECO:0000313" key="6">
    <source>
        <dbReference type="Proteomes" id="UP000050761"/>
    </source>
</evidence>
<evidence type="ECO:0000313" key="7">
    <source>
        <dbReference type="WBParaSite" id="HPBE_0000029401-mRNA-1"/>
    </source>
</evidence>